<proteinExistence type="predicted"/>
<dbReference type="Gene3D" id="3.75.10.10">
    <property type="entry name" value="L-arginine/glycine Amidinotransferase, Chain A"/>
    <property type="match status" value="1"/>
</dbReference>
<dbReference type="InterPro" id="IPR007466">
    <property type="entry name" value="Peptidyl-Arg-deiminase_porph"/>
</dbReference>
<dbReference type="PANTHER" id="PTHR31377:SF0">
    <property type="entry name" value="AGMATINE DEIMINASE-RELATED"/>
    <property type="match status" value="1"/>
</dbReference>
<name>A0ABV9LXZ9_9ALTE</name>
<protein>
    <submittedName>
        <fullName evidence="2">Agmatine deiminase family protein</fullName>
    </submittedName>
</protein>
<evidence type="ECO:0000313" key="3">
    <source>
        <dbReference type="Proteomes" id="UP001595897"/>
    </source>
</evidence>
<keyword evidence="3" id="KW-1185">Reference proteome</keyword>
<evidence type="ECO:0000313" key="2">
    <source>
        <dbReference type="EMBL" id="MFC4701441.1"/>
    </source>
</evidence>
<keyword evidence="1" id="KW-0378">Hydrolase</keyword>
<accession>A0ABV9LXZ9</accession>
<dbReference type="Pfam" id="PF04371">
    <property type="entry name" value="PAD_porph"/>
    <property type="match status" value="1"/>
</dbReference>
<sequence>MAQSTLTTHTSPFTLLPEWAEQEAVVLAWPHQHSDWLSWIDAARAAYLKLISALNEANVTVILLCPAGELGIVKSMVSLNARVLIIPMDYNDTWTRDYIFVTCESAKGNVPVEFQFNGWGQKFEANSDNLVNQALSKLCRLPLTTCETVLEGGAIEIDQNQVLISTQSCLLNPKRNGDMALSTYRAIFEQYLGAEQVHIFEHGHLEGDDTDGHIDTLVRFTPLRSIVMQSAFNRPNDPHYAGLNALKQEIQEAFSGYPIFELPLPNMINDEGDRLPASYANFLICNQSVLAPVYQQQEDELAIETLQSAFPNHNIVPVDCSTIVQQFGSLHCITMQIPSATLKPEILALANQGVAVYDI</sequence>
<organism evidence="2 3">
    <name type="scientific">Glaciecola siphonariae</name>
    <dbReference type="NCBI Taxonomy" id="521012"/>
    <lineage>
        <taxon>Bacteria</taxon>
        <taxon>Pseudomonadati</taxon>
        <taxon>Pseudomonadota</taxon>
        <taxon>Gammaproteobacteria</taxon>
        <taxon>Alteromonadales</taxon>
        <taxon>Alteromonadaceae</taxon>
        <taxon>Glaciecola</taxon>
    </lineage>
</organism>
<dbReference type="PANTHER" id="PTHR31377">
    <property type="entry name" value="AGMATINE DEIMINASE-RELATED"/>
    <property type="match status" value="1"/>
</dbReference>
<gene>
    <name evidence="2" type="ORF">ACFO4O_14840</name>
</gene>
<reference evidence="3" key="1">
    <citation type="journal article" date="2019" name="Int. J. Syst. Evol. Microbiol.">
        <title>The Global Catalogue of Microorganisms (GCM) 10K type strain sequencing project: providing services to taxonomists for standard genome sequencing and annotation.</title>
        <authorList>
            <consortium name="The Broad Institute Genomics Platform"/>
            <consortium name="The Broad Institute Genome Sequencing Center for Infectious Disease"/>
            <person name="Wu L."/>
            <person name="Ma J."/>
        </authorList>
    </citation>
    <scope>NUCLEOTIDE SEQUENCE [LARGE SCALE GENOMIC DNA]</scope>
    <source>
        <strain evidence="3">KACC 12507</strain>
    </source>
</reference>
<evidence type="ECO:0000256" key="1">
    <source>
        <dbReference type="ARBA" id="ARBA00022801"/>
    </source>
</evidence>
<dbReference type="SUPFAM" id="SSF55909">
    <property type="entry name" value="Pentein"/>
    <property type="match status" value="1"/>
</dbReference>
<comment type="caution">
    <text evidence="2">The sequence shown here is derived from an EMBL/GenBank/DDBJ whole genome shotgun (WGS) entry which is preliminary data.</text>
</comment>
<dbReference type="RefSeq" id="WP_382409912.1">
    <property type="nucleotide sequence ID" value="NZ_JBHSGU010000009.1"/>
</dbReference>
<dbReference type="Proteomes" id="UP001595897">
    <property type="component" value="Unassembled WGS sequence"/>
</dbReference>
<dbReference type="EMBL" id="JBHSGU010000009">
    <property type="protein sequence ID" value="MFC4701441.1"/>
    <property type="molecule type" value="Genomic_DNA"/>
</dbReference>